<protein>
    <submittedName>
        <fullName evidence="1">Uncharacterized protein</fullName>
    </submittedName>
</protein>
<feature type="non-terminal residue" evidence="1">
    <location>
        <position position="250"/>
    </location>
</feature>
<reference evidence="1" key="1">
    <citation type="journal article" date="2020" name="Stud. Mycol.">
        <title>101 Dothideomycetes genomes: a test case for predicting lifestyles and emergence of pathogens.</title>
        <authorList>
            <person name="Haridas S."/>
            <person name="Albert R."/>
            <person name="Binder M."/>
            <person name="Bloem J."/>
            <person name="Labutti K."/>
            <person name="Salamov A."/>
            <person name="Andreopoulos B."/>
            <person name="Baker S."/>
            <person name="Barry K."/>
            <person name="Bills G."/>
            <person name="Bluhm B."/>
            <person name="Cannon C."/>
            <person name="Castanera R."/>
            <person name="Culley D."/>
            <person name="Daum C."/>
            <person name="Ezra D."/>
            <person name="Gonzalez J."/>
            <person name="Henrissat B."/>
            <person name="Kuo A."/>
            <person name="Liang C."/>
            <person name="Lipzen A."/>
            <person name="Lutzoni F."/>
            <person name="Magnuson J."/>
            <person name="Mondo S."/>
            <person name="Nolan M."/>
            <person name="Ohm R."/>
            <person name="Pangilinan J."/>
            <person name="Park H.-J."/>
            <person name="Ramirez L."/>
            <person name="Alfaro M."/>
            <person name="Sun H."/>
            <person name="Tritt A."/>
            <person name="Yoshinaga Y."/>
            <person name="Zwiers L.-H."/>
            <person name="Turgeon B."/>
            <person name="Goodwin S."/>
            <person name="Spatafora J."/>
            <person name="Crous P."/>
            <person name="Grigoriev I."/>
        </authorList>
    </citation>
    <scope>NUCLEOTIDE SEQUENCE</scope>
    <source>
        <strain evidence="1">CBS 119687</strain>
    </source>
</reference>
<name>A0A6A6AR06_9PLEO</name>
<sequence>RRSLHISPTPFKSSFLAIPPSPFSPRIPLTPPPLAQKHTRYLSSEVRVPPSSEAPSSPLAWVWTCHQCHRSYHLGVTRRCLDDGHHFCAGTTTVKQWRKPVGVRRHKRHRACTSEFDYQGWKTWSRWRGSGQKRSVNKQDCWNMCSYPSECRWGKKFGIHTPVATEFPTVEFDATPALPAPVELEGVLKPENCKEIIACKEKSGFWETLSATARRRANVIASSPLAILAPDAEPTMDQNGDVVMTTVDSD</sequence>
<gene>
    <name evidence="1" type="ORF">P153DRAFT_250341</name>
</gene>
<proteinExistence type="predicted"/>
<organism evidence="1 2">
    <name type="scientific">Dothidotthia symphoricarpi CBS 119687</name>
    <dbReference type="NCBI Taxonomy" id="1392245"/>
    <lineage>
        <taxon>Eukaryota</taxon>
        <taxon>Fungi</taxon>
        <taxon>Dikarya</taxon>
        <taxon>Ascomycota</taxon>
        <taxon>Pezizomycotina</taxon>
        <taxon>Dothideomycetes</taxon>
        <taxon>Pleosporomycetidae</taxon>
        <taxon>Pleosporales</taxon>
        <taxon>Dothidotthiaceae</taxon>
        <taxon>Dothidotthia</taxon>
    </lineage>
</organism>
<accession>A0A6A6AR06</accession>
<keyword evidence="2" id="KW-1185">Reference proteome</keyword>
<dbReference type="OrthoDB" id="5396104at2759"/>
<feature type="non-terminal residue" evidence="1">
    <location>
        <position position="1"/>
    </location>
</feature>
<dbReference type="EMBL" id="ML977497">
    <property type="protein sequence ID" value="KAF2134422.1"/>
    <property type="molecule type" value="Genomic_DNA"/>
</dbReference>
<evidence type="ECO:0000313" key="2">
    <source>
        <dbReference type="Proteomes" id="UP000799771"/>
    </source>
</evidence>
<evidence type="ECO:0000313" key="1">
    <source>
        <dbReference type="EMBL" id="KAF2134422.1"/>
    </source>
</evidence>
<dbReference type="AlphaFoldDB" id="A0A6A6AR06"/>
<dbReference type="RefSeq" id="XP_033528809.1">
    <property type="nucleotide sequence ID" value="XM_033662703.1"/>
</dbReference>
<dbReference type="Proteomes" id="UP000799771">
    <property type="component" value="Unassembled WGS sequence"/>
</dbReference>
<dbReference type="GeneID" id="54403135"/>